<sequence>MDDKDNVTYKQWVKTEYIMSLITKQDTYSFKATAHASYLKYSEENQNISDVVIVLHFSENYSFIVQDAV</sequence>
<dbReference type="EMBL" id="JARBHB010000004">
    <property type="protein sequence ID" value="KAJ8885917.1"/>
    <property type="molecule type" value="Genomic_DNA"/>
</dbReference>
<protein>
    <submittedName>
        <fullName evidence="1">Uncharacterized protein</fullName>
    </submittedName>
</protein>
<organism evidence="1 2">
    <name type="scientific">Dryococelus australis</name>
    <dbReference type="NCBI Taxonomy" id="614101"/>
    <lineage>
        <taxon>Eukaryota</taxon>
        <taxon>Metazoa</taxon>
        <taxon>Ecdysozoa</taxon>
        <taxon>Arthropoda</taxon>
        <taxon>Hexapoda</taxon>
        <taxon>Insecta</taxon>
        <taxon>Pterygota</taxon>
        <taxon>Neoptera</taxon>
        <taxon>Polyneoptera</taxon>
        <taxon>Phasmatodea</taxon>
        <taxon>Verophasmatodea</taxon>
        <taxon>Anareolatae</taxon>
        <taxon>Phasmatidae</taxon>
        <taxon>Eurycanthinae</taxon>
        <taxon>Dryococelus</taxon>
    </lineage>
</organism>
<comment type="caution">
    <text evidence="1">The sequence shown here is derived from an EMBL/GenBank/DDBJ whole genome shotgun (WGS) entry which is preliminary data.</text>
</comment>
<accession>A0ABQ9HNK2</accession>
<evidence type="ECO:0000313" key="2">
    <source>
        <dbReference type="Proteomes" id="UP001159363"/>
    </source>
</evidence>
<dbReference type="Proteomes" id="UP001159363">
    <property type="component" value="Chromosome X"/>
</dbReference>
<proteinExistence type="predicted"/>
<gene>
    <name evidence="1" type="ORF">PR048_012123</name>
</gene>
<reference evidence="1 2" key="1">
    <citation type="submission" date="2023-02" db="EMBL/GenBank/DDBJ databases">
        <title>LHISI_Scaffold_Assembly.</title>
        <authorList>
            <person name="Stuart O.P."/>
            <person name="Cleave R."/>
            <person name="Magrath M.J.L."/>
            <person name="Mikheyev A.S."/>
        </authorList>
    </citation>
    <scope>NUCLEOTIDE SEQUENCE [LARGE SCALE GENOMIC DNA]</scope>
    <source>
        <strain evidence="1">Daus_M_001</strain>
        <tissue evidence="1">Leg muscle</tissue>
    </source>
</reference>
<evidence type="ECO:0000313" key="1">
    <source>
        <dbReference type="EMBL" id="KAJ8885917.1"/>
    </source>
</evidence>
<name>A0ABQ9HNK2_9NEOP</name>
<keyword evidence="2" id="KW-1185">Reference proteome</keyword>